<organism evidence="3 4">
    <name type="scientific">Cercopithifilaria johnstoni</name>
    <dbReference type="NCBI Taxonomy" id="2874296"/>
    <lineage>
        <taxon>Eukaryota</taxon>
        <taxon>Metazoa</taxon>
        <taxon>Ecdysozoa</taxon>
        <taxon>Nematoda</taxon>
        <taxon>Chromadorea</taxon>
        <taxon>Rhabditida</taxon>
        <taxon>Spirurina</taxon>
        <taxon>Spiruromorpha</taxon>
        <taxon>Filarioidea</taxon>
        <taxon>Onchocercidae</taxon>
        <taxon>Cercopithifilaria</taxon>
    </lineage>
</organism>
<name>A0A8J2M0D3_9BILA</name>
<gene>
    <name evidence="3" type="ORF">CJOHNSTONI_LOCUS2807</name>
</gene>
<dbReference type="EMBL" id="CAKAEH010001001">
    <property type="protein sequence ID" value="CAG9532505.1"/>
    <property type="molecule type" value="Genomic_DNA"/>
</dbReference>
<dbReference type="InterPro" id="IPR008160">
    <property type="entry name" value="Collagen"/>
</dbReference>
<evidence type="ECO:0000256" key="2">
    <source>
        <dbReference type="SAM" id="MobiDB-lite"/>
    </source>
</evidence>
<keyword evidence="1" id="KW-0677">Repeat</keyword>
<protein>
    <submittedName>
        <fullName evidence="3">Uncharacterized protein</fullName>
    </submittedName>
</protein>
<evidence type="ECO:0000313" key="4">
    <source>
        <dbReference type="Proteomes" id="UP000746747"/>
    </source>
</evidence>
<sequence length="50" mass="5296">PIKGTPGPPRRHGESGERRERGPPGDQGDIGIRGPIGDQGMQGIRVLENP</sequence>
<feature type="compositionally biased region" description="Basic and acidic residues" evidence="2">
    <location>
        <begin position="11"/>
        <end position="23"/>
    </location>
</feature>
<comment type="caution">
    <text evidence="3">The sequence shown here is derived from an EMBL/GenBank/DDBJ whole genome shotgun (WGS) entry which is preliminary data.</text>
</comment>
<feature type="non-terminal residue" evidence="3">
    <location>
        <position position="1"/>
    </location>
</feature>
<reference evidence="3" key="1">
    <citation type="submission" date="2021-09" db="EMBL/GenBank/DDBJ databases">
        <authorList>
            <consortium name="Pathogen Informatics"/>
        </authorList>
    </citation>
    <scope>NUCLEOTIDE SEQUENCE</scope>
</reference>
<evidence type="ECO:0000256" key="1">
    <source>
        <dbReference type="ARBA" id="ARBA00022737"/>
    </source>
</evidence>
<evidence type="ECO:0000313" key="3">
    <source>
        <dbReference type="EMBL" id="CAG9532505.1"/>
    </source>
</evidence>
<accession>A0A8J2M0D3</accession>
<proteinExistence type="predicted"/>
<feature type="region of interest" description="Disordered" evidence="2">
    <location>
        <begin position="1"/>
        <end position="50"/>
    </location>
</feature>
<dbReference type="AlphaFoldDB" id="A0A8J2M0D3"/>
<keyword evidence="4" id="KW-1185">Reference proteome</keyword>
<dbReference type="Proteomes" id="UP000746747">
    <property type="component" value="Unassembled WGS sequence"/>
</dbReference>
<dbReference type="Pfam" id="PF01391">
    <property type="entry name" value="Collagen"/>
    <property type="match status" value="1"/>
</dbReference>